<accession>A0ABW8Z044</accession>
<dbReference type="InterPro" id="IPR018914">
    <property type="entry name" value="DUF2480"/>
</dbReference>
<gene>
    <name evidence="1" type="ORF">ABS766_15765</name>
</gene>
<sequence>MKPETTISEEEIINRVVNSKLEVFDLEDYYPEGERVALDISGWLLEGLVLREKDFRETLKSHDWQQYSGCYVAVYCSTEAIVPAWAYMLVTTYLQPVAKKIVQGGSITQINVLLYQEILYGLDYSAYQGKPVIIKGCSRKPVPQEAYIMATQKLMPVARSIMFGEACSSVPLYKKK</sequence>
<dbReference type="Pfam" id="PF10652">
    <property type="entry name" value="DUF2480"/>
    <property type="match status" value="1"/>
</dbReference>
<dbReference type="Proteomes" id="UP001629156">
    <property type="component" value="Unassembled WGS sequence"/>
</dbReference>
<proteinExistence type="predicted"/>
<name>A0ABW8Z044_9FLAO</name>
<evidence type="ECO:0000313" key="1">
    <source>
        <dbReference type="EMBL" id="MFL9845878.1"/>
    </source>
</evidence>
<dbReference type="RefSeq" id="WP_408086154.1">
    <property type="nucleotide sequence ID" value="NZ_JBELPZ010000023.1"/>
</dbReference>
<comment type="caution">
    <text evidence="1">The sequence shown here is derived from an EMBL/GenBank/DDBJ whole genome shotgun (WGS) entry which is preliminary data.</text>
</comment>
<evidence type="ECO:0000313" key="2">
    <source>
        <dbReference type="Proteomes" id="UP001629156"/>
    </source>
</evidence>
<organism evidence="1 2">
    <name type="scientific">Flavobacterium rhizosphaerae</name>
    <dbReference type="NCBI Taxonomy" id="3163298"/>
    <lineage>
        <taxon>Bacteria</taxon>
        <taxon>Pseudomonadati</taxon>
        <taxon>Bacteroidota</taxon>
        <taxon>Flavobacteriia</taxon>
        <taxon>Flavobacteriales</taxon>
        <taxon>Flavobacteriaceae</taxon>
        <taxon>Flavobacterium</taxon>
    </lineage>
</organism>
<reference evidence="1 2" key="1">
    <citation type="submission" date="2024-06" db="EMBL/GenBank/DDBJ databases">
        <authorList>
            <person name="Kaempfer P."/>
            <person name="Viver T."/>
        </authorList>
    </citation>
    <scope>NUCLEOTIDE SEQUENCE [LARGE SCALE GENOMIC DNA]</scope>
    <source>
        <strain evidence="1 2">ST-119</strain>
    </source>
</reference>
<keyword evidence="2" id="KW-1185">Reference proteome</keyword>
<protein>
    <submittedName>
        <fullName evidence="1">DUF2480 family protein</fullName>
    </submittedName>
</protein>
<dbReference type="EMBL" id="JBELPZ010000023">
    <property type="protein sequence ID" value="MFL9845878.1"/>
    <property type="molecule type" value="Genomic_DNA"/>
</dbReference>